<organism evidence="2 3">
    <name type="scientific">Candidatus Corynebacterium avicola</name>
    <dbReference type="NCBI Taxonomy" id="2838527"/>
    <lineage>
        <taxon>Bacteria</taxon>
        <taxon>Bacillati</taxon>
        <taxon>Actinomycetota</taxon>
        <taxon>Actinomycetes</taxon>
        <taxon>Mycobacteriales</taxon>
        <taxon>Corynebacteriaceae</taxon>
        <taxon>Corynebacterium</taxon>
    </lineage>
</organism>
<feature type="transmembrane region" description="Helical" evidence="1">
    <location>
        <begin position="62"/>
        <end position="80"/>
    </location>
</feature>
<sequence>MTSSPASPGSPSYSPNSSAPNVSASTGSVNWLLACALGVIALVRPVVRILATQTGYELTPAVPALLTLGITVVWVVAVASSRSTAPVLTLVVAGLVYAVLAMAMSGVLSPILDGELSGPLANPVAILPTLLVNAGWGLIAGTISLIFRRRVSPLV</sequence>
<dbReference type="Proteomes" id="UP000824190">
    <property type="component" value="Unassembled WGS sequence"/>
</dbReference>
<comment type="caution">
    <text evidence="2">The sequence shown here is derived from an EMBL/GenBank/DDBJ whole genome shotgun (WGS) entry which is preliminary data.</text>
</comment>
<proteinExistence type="predicted"/>
<keyword evidence="1" id="KW-1133">Transmembrane helix</keyword>
<dbReference type="EMBL" id="DXGC01000030">
    <property type="protein sequence ID" value="HIW90652.1"/>
    <property type="molecule type" value="Genomic_DNA"/>
</dbReference>
<reference evidence="2" key="1">
    <citation type="journal article" date="2021" name="PeerJ">
        <title>Extensive microbial diversity within the chicken gut microbiome revealed by metagenomics and culture.</title>
        <authorList>
            <person name="Gilroy R."/>
            <person name="Ravi A."/>
            <person name="Getino M."/>
            <person name="Pursley I."/>
            <person name="Horton D.L."/>
            <person name="Alikhan N.F."/>
            <person name="Baker D."/>
            <person name="Gharbi K."/>
            <person name="Hall N."/>
            <person name="Watson M."/>
            <person name="Adriaenssens E.M."/>
            <person name="Foster-Nyarko E."/>
            <person name="Jarju S."/>
            <person name="Secka A."/>
            <person name="Antonio M."/>
            <person name="Oren A."/>
            <person name="Chaudhuri R.R."/>
            <person name="La Ragione R."/>
            <person name="Hildebrand F."/>
            <person name="Pallen M.J."/>
        </authorList>
    </citation>
    <scope>NUCLEOTIDE SEQUENCE</scope>
    <source>
        <strain evidence="2">CHK32-1732</strain>
    </source>
</reference>
<evidence type="ECO:0000313" key="3">
    <source>
        <dbReference type="Proteomes" id="UP000824190"/>
    </source>
</evidence>
<evidence type="ECO:0000256" key="1">
    <source>
        <dbReference type="SAM" id="Phobius"/>
    </source>
</evidence>
<accession>A0A9D1RPX9</accession>
<feature type="transmembrane region" description="Helical" evidence="1">
    <location>
        <begin position="31"/>
        <end position="50"/>
    </location>
</feature>
<keyword evidence="1" id="KW-0812">Transmembrane</keyword>
<evidence type="ECO:0000313" key="2">
    <source>
        <dbReference type="EMBL" id="HIW90652.1"/>
    </source>
</evidence>
<gene>
    <name evidence="2" type="ORF">H9870_03190</name>
</gene>
<feature type="transmembrane region" description="Helical" evidence="1">
    <location>
        <begin position="87"/>
        <end position="112"/>
    </location>
</feature>
<dbReference type="AlphaFoldDB" id="A0A9D1RPX9"/>
<feature type="transmembrane region" description="Helical" evidence="1">
    <location>
        <begin position="124"/>
        <end position="147"/>
    </location>
</feature>
<name>A0A9D1RPX9_9CORY</name>
<reference evidence="2" key="2">
    <citation type="submission" date="2021-04" db="EMBL/GenBank/DDBJ databases">
        <authorList>
            <person name="Gilroy R."/>
        </authorList>
    </citation>
    <scope>NUCLEOTIDE SEQUENCE</scope>
    <source>
        <strain evidence="2">CHK32-1732</strain>
    </source>
</reference>
<protein>
    <submittedName>
        <fullName evidence="2">Uncharacterized protein</fullName>
    </submittedName>
</protein>
<keyword evidence="1" id="KW-0472">Membrane</keyword>